<keyword evidence="2 3" id="KW-0808">Transferase</keyword>
<feature type="domain" description="Ketosynthase family 3 (KS3)" evidence="4">
    <location>
        <begin position="7"/>
        <end position="415"/>
    </location>
</feature>
<gene>
    <name evidence="5" type="ORF">Cflav_PD2308</name>
</gene>
<comment type="similarity">
    <text evidence="1 3">Belongs to the thiolase-like superfamily. Beta-ketoacyl-ACP synthases family.</text>
</comment>
<evidence type="ECO:0000256" key="3">
    <source>
        <dbReference type="RuleBase" id="RU003694"/>
    </source>
</evidence>
<proteinExistence type="inferred from homology"/>
<dbReference type="EMBL" id="ABOX02000027">
    <property type="protein sequence ID" value="EEF59464.1"/>
    <property type="molecule type" value="Genomic_DNA"/>
</dbReference>
<dbReference type="NCBIfam" id="NF005589">
    <property type="entry name" value="PRK07314.1"/>
    <property type="match status" value="1"/>
</dbReference>
<dbReference type="InterPro" id="IPR014030">
    <property type="entry name" value="Ketoacyl_synth_N"/>
</dbReference>
<comment type="caution">
    <text evidence="5">The sequence shown here is derived from an EMBL/GenBank/DDBJ whole genome shotgun (WGS) entry which is preliminary data.</text>
</comment>
<dbReference type="GO" id="GO:0005829">
    <property type="term" value="C:cytosol"/>
    <property type="evidence" value="ECO:0007669"/>
    <property type="project" value="TreeGrafter"/>
</dbReference>
<name>B9XKX0_PEDPL</name>
<evidence type="ECO:0000259" key="4">
    <source>
        <dbReference type="PROSITE" id="PS52004"/>
    </source>
</evidence>
<evidence type="ECO:0000256" key="2">
    <source>
        <dbReference type="ARBA" id="ARBA00022679"/>
    </source>
</evidence>
<dbReference type="FunFam" id="3.40.47.10:FF:000018">
    <property type="entry name" value="3-oxoacyl-[acyl-carrier-protein] synthase 2"/>
    <property type="match status" value="1"/>
</dbReference>
<dbReference type="OrthoDB" id="9808669at2"/>
<organism evidence="5 6">
    <name type="scientific">Pedosphaera parvula (strain Ellin514)</name>
    <dbReference type="NCBI Taxonomy" id="320771"/>
    <lineage>
        <taxon>Bacteria</taxon>
        <taxon>Pseudomonadati</taxon>
        <taxon>Verrucomicrobiota</taxon>
        <taxon>Pedosphaerae</taxon>
        <taxon>Pedosphaerales</taxon>
        <taxon>Pedosphaeraceae</taxon>
        <taxon>Pedosphaera</taxon>
    </lineage>
</organism>
<evidence type="ECO:0000313" key="6">
    <source>
        <dbReference type="Proteomes" id="UP000003688"/>
    </source>
</evidence>
<dbReference type="PANTHER" id="PTHR11712">
    <property type="entry name" value="POLYKETIDE SYNTHASE-RELATED"/>
    <property type="match status" value="1"/>
</dbReference>
<dbReference type="InterPro" id="IPR014031">
    <property type="entry name" value="Ketoacyl_synth_C"/>
</dbReference>
<evidence type="ECO:0000313" key="5">
    <source>
        <dbReference type="EMBL" id="EEF59464.1"/>
    </source>
</evidence>
<dbReference type="InterPro" id="IPR020841">
    <property type="entry name" value="PKS_Beta-ketoAc_synthase_dom"/>
</dbReference>
<dbReference type="PANTHER" id="PTHR11712:SF336">
    <property type="entry name" value="3-OXOACYL-[ACYL-CARRIER-PROTEIN] SYNTHASE, MITOCHONDRIAL"/>
    <property type="match status" value="1"/>
</dbReference>
<dbReference type="InterPro" id="IPR016039">
    <property type="entry name" value="Thiolase-like"/>
</dbReference>
<dbReference type="CDD" id="cd00834">
    <property type="entry name" value="KAS_I_II"/>
    <property type="match status" value="1"/>
</dbReference>
<dbReference type="STRING" id="320771.Cflav_PD2308"/>
<dbReference type="GO" id="GO:0004315">
    <property type="term" value="F:3-oxoacyl-[acyl-carrier-protein] synthase activity"/>
    <property type="evidence" value="ECO:0007669"/>
    <property type="project" value="TreeGrafter"/>
</dbReference>
<sequence>MSYDIPPRRVVITGMGFMTPSGHSVETFWNNIRRGISAAGFVSRFDTNKMPNKLAAEVKDFDPTLYMDSKTARRCDVVTQYSIAAAYMAVQDSGVDFTSIDPDRTGVVEGTTVSGMESMFEGQQTYLKKGYRGLSPFTVINAYCGEGSSRIALELGIKGHAITYCSGCASGNDAVGYGLKMIQDDEVDVMVAGATDDTMAEPMYGGFCLLDVMTRHSDNPQRAMRSFDRSRDGFVLGEGAVFLVLEELSHALVRGAKIYAEVIGHGRSCEAYHSTNTHPEGIGFRRAMEKALRKARIHPSEVSYINAHGTATQSNDPIETKAIKHVFHEHSRRLAISSTKAITGHLMGAAGAIETAVCALALKHQELPPTINLNDPADGCDLDYVANHSRPYPVKVAVNLNAGFGGKNACLVLKAYSP</sequence>
<evidence type="ECO:0000256" key="1">
    <source>
        <dbReference type="ARBA" id="ARBA00008467"/>
    </source>
</evidence>
<dbReference type="GO" id="GO:0006633">
    <property type="term" value="P:fatty acid biosynthetic process"/>
    <property type="evidence" value="ECO:0007669"/>
    <property type="project" value="TreeGrafter"/>
</dbReference>
<dbReference type="SMART" id="SM00825">
    <property type="entry name" value="PKS_KS"/>
    <property type="match status" value="1"/>
</dbReference>
<keyword evidence="6" id="KW-1185">Reference proteome</keyword>
<protein>
    <submittedName>
        <fullName evidence="5">Beta-ketoacyl synthase</fullName>
    </submittedName>
</protein>
<dbReference type="Pfam" id="PF02801">
    <property type="entry name" value="Ketoacyl-synt_C"/>
    <property type="match status" value="1"/>
</dbReference>
<accession>B9XKX0</accession>
<dbReference type="InterPro" id="IPR000794">
    <property type="entry name" value="Beta-ketoacyl_synthase"/>
</dbReference>
<dbReference type="SUPFAM" id="SSF53901">
    <property type="entry name" value="Thiolase-like"/>
    <property type="match status" value="2"/>
</dbReference>
<dbReference type="Gene3D" id="3.40.47.10">
    <property type="match status" value="2"/>
</dbReference>
<reference evidence="5 6" key="1">
    <citation type="journal article" date="2011" name="J. Bacteriol.">
        <title>Genome sequence of 'Pedosphaera parvula' Ellin514, an aerobic Verrucomicrobial isolate from pasture soil.</title>
        <authorList>
            <person name="Kant R."/>
            <person name="van Passel M.W."/>
            <person name="Sangwan P."/>
            <person name="Palva A."/>
            <person name="Lucas S."/>
            <person name="Copeland A."/>
            <person name="Lapidus A."/>
            <person name="Glavina Del Rio T."/>
            <person name="Dalin E."/>
            <person name="Tice H."/>
            <person name="Bruce D."/>
            <person name="Goodwin L."/>
            <person name="Pitluck S."/>
            <person name="Chertkov O."/>
            <person name="Larimer F.W."/>
            <person name="Land M.L."/>
            <person name="Hauser L."/>
            <person name="Brettin T.S."/>
            <person name="Detter J.C."/>
            <person name="Han S."/>
            <person name="de Vos W.M."/>
            <person name="Janssen P.H."/>
            <person name="Smidt H."/>
        </authorList>
    </citation>
    <scope>NUCLEOTIDE SEQUENCE [LARGE SCALE GENOMIC DNA]</scope>
    <source>
        <strain evidence="5 6">Ellin514</strain>
    </source>
</reference>
<dbReference type="Pfam" id="PF00109">
    <property type="entry name" value="ketoacyl-synt"/>
    <property type="match status" value="1"/>
</dbReference>
<dbReference type="Proteomes" id="UP000003688">
    <property type="component" value="Unassembled WGS sequence"/>
</dbReference>
<dbReference type="PROSITE" id="PS52004">
    <property type="entry name" value="KS3_2"/>
    <property type="match status" value="1"/>
</dbReference>
<dbReference type="AlphaFoldDB" id="B9XKX0"/>